<comment type="caution">
    <text evidence="2">The sequence shown here is derived from an EMBL/GenBank/DDBJ whole genome shotgun (WGS) entry which is preliminary data.</text>
</comment>
<dbReference type="PANTHER" id="PTHR38627">
    <property type="entry name" value="GA BINDING AND ACTIVATING AND SPK (SPK) DOMAIN CONTAINING-RELATED"/>
    <property type="match status" value="1"/>
</dbReference>
<organism evidence="2">
    <name type="scientific">Haemonchus contortus</name>
    <name type="common">Barber pole worm</name>
    <dbReference type="NCBI Taxonomy" id="6289"/>
    <lineage>
        <taxon>Eukaryota</taxon>
        <taxon>Metazoa</taxon>
        <taxon>Ecdysozoa</taxon>
        <taxon>Nematoda</taxon>
        <taxon>Chromadorea</taxon>
        <taxon>Rhabditida</taxon>
        <taxon>Rhabditina</taxon>
        <taxon>Rhabditomorpha</taxon>
        <taxon>Strongyloidea</taxon>
        <taxon>Trichostrongylidae</taxon>
        <taxon>Haemonchus</taxon>
    </lineage>
</organism>
<reference evidence="2" key="1">
    <citation type="submission" date="2013-03" db="EMBL/GenBank/DDBJ databases">
        <authorList>
            <person name="Aslett M."/>
        </authorList>
    </citation>
    <scope>NUCLEOTIDE SEQUENCE [LARGE SCALE GENOMIC DNA]</scope>
    <source>
        <strain evidence="2">ISE/inbred ISE</strain>
    </source>
</reference>
<dbReference type="PANTHER" id="PTHR38627:SF2">
    <property type="entry name" value="DOUBLE-STRAND TELOMERIC DNA-BINDING PROTEINS 1-RELATED"/>
    <property type="match status" value="1"/>
</dbReference>
<feature type="region of interest" description="Disordered" evidence="1">
    <location>
        <begin position="126"/>
        <end position="182"/>
    </location>
</feature>
<evidence type="ECO:0000256" key="1">
    <source>
        <dbReference type="SAM" id="MobiDB-lite"/>
    </source>
</evidence>
<feature type="compositionally biased region" description="Acidic residues" evidence="1">
    <location>
        <begin position="214"/>
        <end position="223"/>
    </location>
</feature>
<protein>
    <submittedName>
        <fullName evidence="2">Uncharacterized protein</fullName>
    </submittedName>
</protein>
<dbReference type="AlphaFoldDB" id="W6NF01"/>
<proteinExistence type="predicted"/>
<sequence>MELRQRIRNSYSRVDEAKMWMFLYRKLREASPAAREPKGLRIWSEYINECQVARTVDSLSTRFRRHMIGNLHNAGLSCDVMMFIYRQLRIKMDPDVKIMLQLKFSIEIILNENGYVKTYKKTMQPVLERHLPTTPKREHQAEADSSRKKPAPSNSRAQRESDVLSDEGSLTPPPRKRSSLDFTRQIHDVLVDSRFETRYKRQPEEVEVVEIHDEDFDSDEDDSSNIQTPHGSTAGPSKITDQPSSSKQQNLVSQFHHDADVVMHPSSSNPDQNALREPEMAESPDVVPDSCAKETVTNASQDQFSPSDDELKSSNDIQAANAPEEISKANKADVASNSAGNGLQMTPQLDTIVVSETSDTCEIAYQHLYNAFNNSSNVPLGDSNASGDFQRLTSEWQSRIEQKLEKYEIPSVYTKQILDSALKAQKNIWQCGLYNYEKSLCVLEQQLEKIMQDVKQQREPSAPPPISSVVTIQATSNAPISVALIHTHSSKVPLTMRKRKVKEVFPPIDPDHYSFAIEEIVDRLERLESLAAQMPESYEDNMLKVKEAVKERINQIKLRRFRPI</sequence>
<reference evidence="2" key="2">
    <citation type="submission" date="2013-05" db="EMBL/GenBank/DDBJ databases">
        <title>The genome and transcriptome of Haemonchus contortus: a key model parasite for drug and vaccine discovery.</title>
        <authorList>
            <person name="Laing R."/>
            <person name="Kikuchi T."/>
            <person name="Martinelli A."/>
            <person name="Tsai I.J."/>
            <person name="Beech R.N."/>
            <person name="Redman E."/>
            <person name="Holroyd N."/>
            <person name="Bartley D.J."/>
            <person name="Beasley H."/>
            <person name="Britton C."/>
            <person name="Curran D."/>
            <person name="Devaney E."/>
            <person name="Gilabert A."/>
            <person name="Jackson F."/>
            <person name="Hunt M."/>
            <person name="Johnston S."/>
            <person name="Kryukov I."/>
            <person name="Li K."/>
            <person name="Morrison A.A."/>
            <person name="Reid A.J."/>
            <person name="Sargison N."/>
            <person name="Saunders G."/>
            <person name="Wasmuth J.D."/>
            <person name="Wolstenholme A."/>
            <person name="Berriman M."/>
            <person name="Gilleard J.S."/>
            <person name="Cotton J.A."/>
        </authorList>
    </citation>
    <scope>NUCLEOTIDE SEQUENCE [LARGE SCALE GENOMIC DNA]</scope>
    <source>
        <strain evidence="2">ISE/inbred ISE</strain>
    </source>
</reference>
<feature type="compositionally biased region" description="Basic and acidic residues" evidence="1">
    <location>
        <begin position="127"/>
        <end position="147"/>
    </location>
</feature>
<gene>
    <name evidence="2" type="ORF">HCOI_01442300</name>
</gene>
<dbReference type="EMBL" id="CAVP010058940">
    <property type="protein sequence ID" value="CDL95345.1"/>
    <property type="molecule type" value="Genomic_DNA"/>
</dbReference>
<name>W6NF01_HAECO</name>
<evidence type="ECO:0000313" key="2">
    <source>
        <dbReference type="EMBL" id="CDL95345.1"/>
    </source>
</evidence>
<feature type="compositionally biased region" description="Polar residues" evidence="1">
    <location>
        <begin position="225"/>
        <end position="253"/>
    </location>
</feature>
<dbReference type="InterPro" id="IPR053367">
    <property type="entry name" value="G-alpha_activating_GEF"/>
</dbReference>
<accession>W6NF01</accession>
<feature type="region of interest" description="Disordered" evidence="1">
    <location>
        <begin position="214"/>
        <end position="291"/>
    </location>
</feature>